<dbReference type="InterPro" id="IPR057041">
    <property type="entry name" value="SCAP_N"/>
</dbReference>
<dbReference type="PANTHER" id="PTHR46378:SF1">
    <property type="entry name" value="STEROL REGULATORY ELEMENT-BINDING PROTEIN CLEAVAGE-ACTIVATING PROTEIN"/>
    <property type="match status" value="1"/>
</dbReference>
<gene>
    <name evidence="25" type="ORF">H920_05419</name>
</gene>
<dbReference type="GO" id="GO:0008203">
    <property type="term" value="P:cholesterol metabolic process"/>
    <property type="evidence" value="ECO:0007669"/>
    <property type="project" value="UniProtKB-KW"/>
</dbReference>
<keyword evidence="19" id="KW-0968">Cytoplasmic vesicle</keyword>
<keyword evidence="15 23" id="KW-0472">Membrane</keyword>
<dbReference type="eggNOG" id="KOG1933">
    <property type="taxonomic scope" value="Eukaryota"/>
</dbReference>
<dbReference type="InterPro" id="IPR015943">
    <property type="entry name" value="WD40/YVTN_repeat-like_dom_sf"/>
</dbReference>
<proteinExistence type="inferred from homology"/>
<evidence type="ECO:0000256" key="11">
    <source>
        <dbReference type="ARBA" id="ARBA00022989"/>
    </source>
</evidence>
<evidence type="ECO:0000256" key="21">
    <source>
        <dbReference type="PROSITE-ProRule" id="PRU00221"/>
    </source>
</evidence>
<evidence type="ECO:0000256" key="8">
    <source>
        <dbReference type="ARBA" id="ARBA00022692"/>
    </source>
</evidence>
<evidence type="ECO:0000256" key="19">
    <source>
        <dbReference type="ARBA" id="ARBA00023329"/>
    </source>
</evidence>
<keyword evidence="9" id="KW-0677">Repeat</keyword>
<dbReference type="InterPro" id="IPR000731">
    <property type="entry name" value="SSD"/>
</dbReference>
<dbReference type="Pfam" id="PF12349">
    <property type="entry name" value="Sterol-sensing"/>
    <property type="match status" value="1"/>
</dbReference>
<dbReference type="PROSITE" id="PS00678">
    <property type="entry name" value="WD_REPEATS_1"/>
    <property type="match status" value="1"/>
</dbReference>
<dbReference type="PROSITE" id="PS50156">
    <property type="entry name" value="SSD"/>
    <property type="match status" value="1"/>
</dbReference>
<evidence type="ECO:0000256" key="5">
    <source>
        <dbReference type="ARBA" id="ARBA00019541"/>
    </source>
</evidence>
<feature type="transmembrane region" description="Helical" evidence="23">
    <location>
        <begin position="396"/>
        <end position="414"/>
    </location>
</feature>
<feature type="transmembrane region" description="Helical" evidence="23">
    <location>
        <begin position="313"/>
        <end position="339"/>
    </location>
</feature>
<dbReference type="InterPro" id="IPR053958">
    <property type="entry name" value="HMGCR/SNAP/NPC1-like_SSD"/>
</dbReference>
<comment type="function">
    <text evidence="20">Escort protein required for cholesterol as well as lipid homeostasis. Regulates export of the SCAP-SREBP complex from the endoplasmic reticulum to the Golgi upon low cholesterol, thereby regulating the processing of sterol regulatory element-binding proteins (SREBPs) SREBF1/SREBP1 and SREBF2/SREBP2. At high sterol concentrations, formation of a ternary complex with INSIG (INSIG1 or INSIG2) leads to mask the ER export signal in SCAP, promoting retention of the complex in the endoplasmic reticulum. Low sterol concentrations trigger release of INSIG, a conformational change in the SSD domain of SCAP, unmasking of the ER export signal, promoting recruitment into COPII-coated vesicles and transport of the SCAP-SREBP to the Golgi: in the Golgi, SREBPs are then processed, releasing the transcription factor fragment of SREBPs from the membrane, its import into the nucleus and up-regulation of LDLR, INSIG1 and the mevalonate pathway. Binds cholesterol via its SSD domain.</text>
</comment>
<dbReference type="PROSITE" id="PS50082">
    <property type="entry name" value="WD_REPEATS_2"/>
    <property type="match status" value="2"/>
</dbReference>
<evidence type="ECO:0000256" key="6">
    <source>
        <dbReference type="ARBA" id="ARBA00022548"/>
    </source>
</evidence>
<feature type="domain" description="SSD" evidence="24">
    <location>
        <begin position="284"/>
        <end position="442"/>
    </location>
</feature>
<accession>A0A091ED44</accession>
<keyword evidence="7 21" id="KW-0853">WD repeat</keyword>
<dbReference type="Pfam" id="PF24006">
    <property type="entry name" value="SCAP_N"/>
    <property type="match status" value="1"/>
</dbReference>
<keyword evidence="12" id="KW-0333">Golgi apparatus</keyword>
<keyword evidence="16" id="KW-1207">Sterol metabolism</keyword>
<keyword evidence="6" id="KW-0153">Cholesterol metabolism</keyword>
<feature type="compositionally biased region" description="Basic and acidic residues" evidence="22">
    <location>
        <begin position="71"/>
        <end position="81"/>
    </location>
</feature>
<protein>
    <recommendedName>
        <fullName evidence="5">Sterol regulatory element-binding protein cleavage-activating protein</fullName>
    </recommendedName>
</protein>
<dbReference type="InterPro" id="IPR036322">
    <property type="entry name" value="WD40_repeat_dom_sf"/>
</dbReference>
<comment type="similarity">
    <text evidence="4">Belongs to the WD repeat SCAP family.</text>
</comment>
<evidence type="ECO:0000256" key="13">
    <source>
        <dbReference type="ARBA" id="ARBA00023098"/>
    </source>
</evidence>
<evidence type="ECO:0000256" key="15">
    <source>
        <dbReference type="ARBA" id="ARBA00023136"/>
    </source>
</evidence>
<evidence type="ECO:0000313" key="25">
    <source>
        <dbReference type="EMBL" id="KFO33231.1"/>
    </source>
</evidence>
<evidence type="ECO:0000256" key="9">
    <source>
        <dbReference type="ARBA" id="ARBA00022737"/>
    </source>
</evidence>
<evidence type="ECO:0000259" key="24">
    <source>
        <dbReference type="PROSITE" id="PS50156"/>
    </source>
</evidence>
<dbReference type="SMART" id="SM00320">
    <property type="entry name" value="WD40"/>
    <property type="match status" value="4"/>
</dbReference>
<evidence type="ECO:0000256" key="16">
    <source>
        <dbReference type="ARBA" id="ARBA00023166"/>
    </source>
</evidence>
<keyword evidence="17" id="KW-0325">Glycoprotein</keyword>
<dbReference type="GO" id="GO:0012507">
    <property type="term" value="C:ER to Golgi transport vesicle membrane"/>
    <property type="evidence" value="ECO:0007669"/>
    <property type="project" value="UniProtKB-SubCell"/>
</dbReference>
<feature type="transmembrane region" description="Helical" evidence="23">
    <location>
        <begin position="280"/>
        <end position="301"/>
    </location>
</feature>
<dbReference type="GO" id="GO:0000139">
    <property type="term" value="C:Golgi membrane"/>
    <property type="evidence" value="ECO:0007669"/>
    <property type="project" value="UniProtKB-SubCell"/>
</dbReference>
<evidence type="ECO:0000256" key="12">
    <source>
        <dbReference type="ARBA" id="ARBA00023034"/>
    </source>
</evidence>
<dbReference type="EMBL" id="KN122104">
    <property type="protein sequence ID" value="KFO33231.1"/>
    <property type="molecule type" value="Genomic_DNA"/>
</dbReference>
<evidence type="ECO:0000256" key="4">
    <source>
        <dbReference type="ARBA" id="ARBA00007410"/>
    </source>
</evidence>
<evidence type="ECO:0000256" key="10">
    <source>
        <dbReference type="ARBA" id="ARBA00022824"/>
    </source>
</evidence>
<dbReference type="AlphaFoldDB" id="A0A091ED44"/>
<dbReference type="GO" id="GO:0032934">
    <property type="term" value="F:sterol binding"/>
    <property type="evidence" value="ECO:0007669"/>
    <property type="project" value="InterPro"/>
</dbReference>
<keyword evidence="18" id="KW-0753">Steroid metabolism</keyword>
<feature type="repeat" description="WD" evidence="21">
    <location>
        <begin position="747"/>
        <end position="786"/>
    </location>
</feature>
<dbReference type="GO" id="GO:0032936">
    <property type="term" value="C:SREBP-SCAP complex"/>
    <property type="evidence" value="ECO:0007669"/>
    <property type="project" value="TreeGrafter"/>
</dbReference>
<dbReference type="GO" id="GO:0005789">
    <property type="term" value="C:endoplasmic reticulum membrane"/>
    <property type="evidence" value="ECO:0007669"/>
    <property type="project" value="UniProtKB-SubCell"/>
</dbReference>
<evidence type="ECO:0000256" key="22">
    <source>
        <dbReference type="SAM" id="MobiDB-lite"/>
    </source>
</evidence>
<dbReference type="InterPro" id="IPR019775">
    <property type="entry name" value="WD40_repeat_CS"/>
</dbReference>
<reference evidence="25 26" key="1">
    <citation type="submission" date="2013-11" db="EMBL/GenBank/DDBJ databases">
        <title>The Damaraland mole rat (Fukomys damarensis) genome and evolution of African mole rats.</title>
        <authorList>
            <person name="Gladyshev V.N."/>
            <person name="Fang X."/>
        </authorList>
    </citation>
    <scope>NUCLEOTIDE SEQUENCE [LARGE SCALE GENOMIC DNA]</scope>
    <source>
        <tissue evidence="25">Liver</tissue>
    </source>
</reference>
<dbReference type="InterPro" id="IPR001680">
    <property type="entry name" value="WD40_rpt"/>
</dbReference>
<keyword evidence="13" id="KW-0443">Lipid metabolism</keyword>
<keyword evidence="8 23" id="KW-0812">Transmembrane</keyword>
<feature type="repeat" description="WD" evidence="21">
    <location>
        <begin position="706"/>
        <end position="746"/>
    </location>
</feature>
<feature type="transmembrane region" description="Helical" evidence="23">
    <location>
        <begin position="20"/>
        <end position="45"/>
    </location>
</feature>
<evidence type="ECO:0000313" key="26">
    <source>
        <dbReference type="Proteomes" id="UP000028990"/>
    </source>
</evidence>
<dbReference type="PANTHER" id="PTHR46378">
    <property type="entry name" value="STEROL REGULATORY ELEMENT-BINDING PROTEIN CLEAVAGE-ACTIVATING PROTEIN"/>
    <property type="match status" value="1"/>
</dbReference>
<keyword evidence="26" id="KW-1185">Reference proteome</keyword>
<evidence type="ECO:0000256" key="18">
    <source>
        <dbReference type="ARBA" id="ARBA00023221"/>
    </source>
</evidence>
<keyword evidence="11 23" id="KW-1133">Transmembrane helix</keyword>
<name>A0A091ED44_FUKDA</name>
<dbReference type="GO" id="GO:0045540">
    <property type="term" value="P:regulation of cholesterol biosynthetic process"/>
    <property type="evidence" value="ECO:0007669"/>
    <property type="project" value="TreeGrafter"/>
</dbReference>
<dbReference type="InterPro" id="IPR057042">
    <property type="entry name" value="Beta-prop_SCAP"/>
</dbReference>
<keyword evidence="10" id="KW-0256">Endoplasmic reticulum</keyword>
<comment type="subcellular location">
    <subcellularLocation>
        <location evidence="2">Cytoplasmic vesicle</location>
        <location evidence="2">COPII-coated vesicle membrane</location>
        <topology evidence="2">Multi-pass membrane protein</topology>
    </subcellularLocation>
    <subcellularLocation>
        <location evidence="1">Endoplasmic reticulum membrane</location>
        <topology evidence="1">Multi-pass membrane protein</topology>
    </subcellularLocation>
    <subcellularLocation>
        <location evidence="3">Golgi apparatus membrane</location>
        <topology evidence="3">Multi-pass membrane protein</topology>
    </subcellularLocation>
</comment>
<evidence type="ECO:0000256" key="3">
    <source>
        <dbReference type="ARBA" id="ARBA00004653"/>
    </source>
</evidence>
<evidence type="ECO:0000256" key="14">
    <source>
        <dbReference type="ARBA" id="ARBA00023121"/>
    </source>
</evidence>
<dbReference type="PROSITE" id="PS50294">
    <property type="entry name" value="WD_REPEATS_REGION"/>
    <property type="match status" value="1"/>
</dbReference>
<dbReference type="SUPFAM" id="SSF82866">
    <property type="entry name" value="Multidrug efflux transporter AcrB transmembrane domain"/>
    <property type="match status" value="1"/>
</dbReference>
<dbReference type="Proteomes" id="UP000028990">
    <property type="component" value="Unassembled WGS sequence"/>
</dbReference>
<organism evidence="25 26">
    <name type="scientific">Fukomys damarensis</name>
    <name type="common">Damaraland mole rat</name>
    <name type="synonym">Cryptomys damarensis</name>
    <dbReference type="NCBI Taxonomy" id="885580"/>
    <lineage>
        <taxon>Eukaryota</taxon>
        <taxon>Metazoa</taxon>
        <taxon>Chordata</taxon>
        <taxon>Craniata</taxon>
        <taxon>Vertebrata</taxon>
        <taxon>Euteleostomi</taxon>
        <taxon>Mammalia</taxon>
        <taxon>Eutheria</taxon>
        <taxon>Euarchontoglires</taxon>
        <taxon>Glires</taxon>
        <taxon>Rodentia</taxon>
        <taxon>Hystricomorpha</taxon>
        <taxon>Bathyergidae</taxon>
        <taxon>Fukomys</taxon>
    </lineage>
</organism>
<evidence type="ECO:0000256" key="7">
    <source>
        <dbReference type="ARBA" id="ARBA00022574"/>
    </source>
</evidence>
<keyword evidence="14" id="KW-0446">Lipid-binding</keyword>
<sequence length="870" mass="95524">MTLTERLREKISQAFYSHGLFCASYPVPIVLFTGLCILACCYPLLKLPLPGTGPVEFATPVKDYAPPSTSPDRRPGEPSERPEWYVGAPVAYIQQIFVKTSVSPWHKNLLAVDVFRSPLSRAFQLVEEIRNHVLRDSSGTRSLEEVCLQVTDLLPGLRKLRNLLPEHGCLLLSPGNFWQNERERFHADPDIIGTIHQHEPKTLQTSATLKDLLFGVPGKYSGVSLYRKRRTVSYTITLVFQHYHAKFLGSLRSRLMLLHPSPNCSLRAESLVHVHFKEEIGIAELIPLVTTYIILFAYIYFSTRKIDMVKSKWGLALAAVVTVLSSLLMSVGLCTLFGLTPTLNGGEIFPYLVVVIGFENVLVLTKSVVSTPVDLEVKLRIAQGLSSESWSIMKNMATELGIILIGYFTLVPAIQEFCLFAVVGLVSDFFLQMLFFTTVLSIDIRRMELADLNKRLPAEACLPPAKPVGRPARYERQLAVRPSMPHTITLQPSSFRNLRLPKRLRVVYFLARTRLAQRLIMAGTVVWIGILVYTDPAGLRTYLAAQVTEQSPLGESALAPLPVPSGVLPASHPDPAFSIFSPDAPRLPENQTLPAPLLSSLTESHLHLFSRVVAARLNGSLDFFSLETHTVLSPLQFRGTPGRGSSPPSLLSGSDPVVCRLTHTVPCAHQKPITALKAAAGRLVTGSQDHTLRVFRLEDSCCLFTLQGHSGAITSVYVDQTMVLASGGQDGAICLWDVLTGSRVSHMFAHRGDVTSLTCTASCVISSGLDDLISIWDRSTGIKLYSIQQDLGCGASLGVISDNLLVTGGQGCVSFWDLNYGDLLQTVYLGKNSEAQPARQILVLDNAAIVCNFGSELSLVYVPSVLEKLD</sequence>
<feature type="transmembrane region" description="Helical" evidence="23">
    <location>
        <begin position="351"/>
        <end position="375"/>
    </location>
</feature>
<dbReference type="Gene3D" id="2.130.10.10">
    <property type="entry name" value="YVTN repeat-like/Quinoprotein amine dehydrogenase"/>
    <property type="match status" value="1"/>
</dbReference>
<dbReference type="SUPFAM" id="SSF50978">
    <property type="entry name" value="WD40 repeat-like"/>
    <property type="match status" value="1"/>
</dbReference>
<evidence type="ECO:0000256" key="23">
    <source>
        <dbReference type="SAM" id="Phobius"/>
    </source>
</evidence>
<dbReference type="GO" id="GO:0032933">
    <property type="term" value="P:SREBP signaling pathway"/>
    <property type="evidence" value="ECO:0007669"/>
    <property type="project" value="InterPro"/>
</dbReference>
<dbReference type="InterPro" id="IPR030225">
    <property type="entry name" value="SCAP"/>
</dbReference>
<dbReference type="STRING" id="885580.ENSFDAP00000004398"/>
<evidence type="ECO:0000256" key="2">
    <source>
        <dbReference type="ARBA" id="ARBA00004557"/>
    </source>
</evidence>
<dbReference type="Pfam" id="PF24017">
    <property type="entry name" value="Beta-prop_SCAP"/>
    <property type="match status" value="1"/>
</dbReference>
<evidence type="ECO:0000256" key="1">
    <source>
        <dbReference type="ARBA" id="ARBA00004477"/>
    </source>
</evidence>
<feature type="region of interest" description="Disordered" evidence="22">
    <location>
        <begin position="60"/>
        <end position="81"/>
    </location>
</feature>
<evidence type="ECO:0000256" key="17">
    <source>
        <dbReference type="ARBA" id="ARBA00023180"/>
    </source>
</evidence>
<evidence type="ECO:0000256" key="20">
    <source>
        <dbReference type="ARBA" id="ARBA00045958"/>
    </source>
</evidence>